<gene>
    <name evidence="1" type="ORF">GCM10025751_28610</name>
</gene>
<dbReference type="EMBL" id="BAABKX010000012">
    <property type="protein sequence ID" value="GAA5052420.1"/>
    <property type="molecule type" value="Genomic_DNA"/>
</dbReference>
<sequence>MVTLEVALPDRIESDIDRLIEQGDFLNREQAIEELLSLGLSAQETGDESEEELDEDLFTQAVDEQQDPANQYNDPL</sequence>
<comment type="caution">
    <text evidence="1">The sequence shown here is derived from an EMBL/GenBank/DDBJ whole genome shotgun (WGS) entry which is preliminary data.</text>
</comment>
<dbReference type="InterPro" id="IPR055544">
    <property type="entry name" value="DUF7120"/>
</dbReference>
<dbReference type="CDD" id="cd22231">
    <property type="entry name" value="RHH_NikR_HicB-like"/>
    <property type="match status" value="1"/>
</dbReference>
<dbReference type="AlphaFoldDB" id="A0AAV3UIU8"/>
<dbReference type="Pfam" id="PF23434">
    <property type="entry name" value="DUF7120"/>
    <property type="match status" value="1"/>
</dbReference>
<evidence type="ECO:0008006" key="3">
    <source>
        <dbReference type="Google" id="ProtNLM"/>
    </source>
</evidence>
<accession>A0AAV3UIU8</accession>
<proteinExistence type="predicted"/>
<evidence type="ECO:0000313" key="1">
    <source>
        <dbReference type="EMBL" id="GAA5052420.1"/>
    </source>
</evidence>
<reference evidence="1 2" key="1">
    <citation type="journal article" date="2019" name="Int. J. Syst. Evol. Microbiol.">
        <title>The Global Catalogue of Microorganisms (GCM) 10K type strain sequencing project: providing services to taxonomists for standard genome sequencing and annotation.</title>
        <authorList>
            <consortium name="The Broad Institute Genomics Platform"/>
            <consortium name="The Broad Institute Genome Sequencing Center for Infectious Disease"/>
            <person name="Wu L."/>
            <person name="Ma J."/>
        </authorList>
    </citation>
    <scope>NUCLEOTIDE SEQUENCE [LARGE SCALE GENOMIC DNA]</scope>
    <source>
        <strain evidence="1 2">JCM 17504</strain>
    </source>
</reference>
<dbReference type="RefSeq" id="WP_227773364.1">
    <property type="nucleotide sequence ID" value="NZ_BAABKX010000012.1"/>
</dbReference>
<protein>
    <recommendedName>
        <fullName evidence="3">CopG family transcriptional regulator</fullName>
    </recommendedName>
</protein>
<dbReference type="Proteomes" id="UP001501729">
    <property type="component" value="Unassembled WGS sequence"/>
</dbReference>
<evidence type="ECO:0000313" key="2">
    <source>
        <dbReference type="Proteomes" id="UP001501729"/>
    </source>
</evidence>
<dbReference type="GeneID" id="68613550"/>
<keyword evidence="2" id="KW-1185">Reference proteome</keyword>
<name>A0AAV3UIU8_9EURY</name>
<organism evidence="1 2">
    <name type="scientific">Haladaptatus pallidirubidus</name>
    <dbReference type="NCBI Taxonomy" id="1008152"/>
    <lineage>
        <taxon>Archaea</taxon>
        <taxon>Methanobacteriati</taxon>
        <taxon>Methanobacteriota</taxon>
        <taxon>Stenosarchaea group</taxon>
        <taxon>Halobacteria</taxon>
        <taxon>Halobacteriales</taxon>
        <taxon>Haladaptataceae</taxon>
        <taxon>Haladaptatus</taxon>
    </lineage>
</organism>